<name>A0ABY2BEZ1_9ACTN</name>
<accession>A0ABY2BEZ1</accession>
<feature type="transmembrane region" description="Helical" evidence="1">
    <location>
        <begin position="96"/>
        <end position="115"/>
    </location>
</feature>
<evidence type="ECO:0000256" key="1">
    <source>
        <dbReference type="SAM" id="Phobius"/>
    </source>
</evidence>
<reference evidence="2 3" key="1">
    <citation type="journal article" date="2015" name="Stand. Genomic Sci.">
        <title>Genomic Encyclopedia of Bacterial and Archaeal Type Strains, Phase III: the genomes of soil and plant-associated and newly described type strains.</title>
        <authorList>
            <person name="Whitman W.B."/>
            <person name="Woyke T."/>
            <person name="Klenk H.P."/>
            <person name="Zhou Y."/>
            <person name="Lilburn T.G."/>
            <person name="Beck B.J."/>
            <person name="De Vos P."/>
            <person name="Vandamme P."/>
            <person name="Eisen J.A."/>
            <person name="Garrity G."/>
            <person name="Hugenholtz P."/>
            <person name="Kyrpides N.C."/>
        </authorList>
    </citation>
    <scope>NUCLEOTIDE SEQUENCE [LARGE SCALE GENOMIC DNA]</scope>
    <source>
        <strain evidence="2 3">VKM Ac-2538</strain>
    </source>
</reference>
<sequence length="897" mass="96601">MNKKSFADRVDAAYERLMTNRKLWAAMIVATALVTGGGLWGAQSDDAGTALGLMWQVHASFVSIGFAGLTIAFQILSDPPLAVGSARKSVVEHVRFYPMLLLGAGSSLLIGAAAILAATRFNMLLCLCAILLPSLVAIGWAYRRLAKLYGSPDHIEELTLRRLEQTVDDAAAQIKDVQAEADAFGNKLDPDRGLFPASMLPVADLRLSRSILHLDKPGVIEARIGPLVHAIDFLSYESIRAIPSETDVATGGAVGERPGIYVAALPGALAKQGRPIAHIRYSSHVSDACVDTTERYIRAAFRVRPPDPDNPSTTFLGETASLQDGVINAISSGLAERIRTGYGYYDRILGYLRLAGHEPVFLADTKQRLERQLWEIDYAAAQSNRRLAIDADDAAMRRAMTSVRASDLPGLRSALVSFPTIWQGLLESQIPGGHAAREHLLVSLHNLTEFTIPHSYTATDFMLQAAEEAVWTFVEIAKTSIDADDPGSLERALGYHGLLYRFANDKTAALEPEILAGAVVLLAWILYCKNEGEGLTNVKTSAINLDQRDGVSLYRVVDGLDRHAGGGRWQNWERADALPFKAYWTKLDHYAAHATLFLLADGSIAAPDIPSDHREAGTLDWLLSHTIAAKDLWISSGGTGEAFDTAAQTLESARDAWTAKARSTLRAAGLDPDRVSAFEDAVRETLASKQSLAGNLDPVPHNTTTTAEPISLNLTAVPKEYFVDVPNVYADPKDLGATLAGGLLRHQDTIIVKVLLDHAQTRHCNLATVQDVLIKLLSRMSAPVLILPGHSQVAETLGIDYDATTATIGPHSAAICATYGLLEHHGQLIVLDREHGPYVDVTPHADSSELPVAVKELPTDPGPAAPAAVAITGGQDLNWAISAQPAITSVVVEDALW</sequence>
<dbReference type="EMBL" id="SLWM01000012">
    <property type="protein sequence ID" value="TCO18288.1"/>
    <property type="molecule type" value="Genomic_DNA"/>
</dbReference>
<feature type="transmembrane region" description="Helical" evidence="1">
    <location>
        <begin position="23"/>
        <end position="41"/>
    </location>
</feature>
<keyword evidence="1" id="KW-0472">Membrane</keyword>
<evidence type="ECO:0000313" key="3">
    <source>
        <dbReference type="Proteomes" id="UP000295818"/>
    </source>
</evidence>
<feature type="transmembrane region" description="Helical" evidence="1">
    <location>
        <begin position="53"/>
        <end position="76"/>
    </location>
</feature>
<organism evidence="2 3">
    <name type="scientific">Kribbella orskensis</name>
    <dbReference type="NCBI Taxonomy" id="2512216"/>
    <lineage>
        <taxon>Bacteria</taxon>
        <taxon>Bacillati</taxon>
        <taxon>Actinomycetota</taxon>
        <taxon>Actinomycetes</taxon>
        <taxon>Propionibacteriales</taxon>
        <taxon>Kribbellaceae</taxon>
        <taxon>Kribbella</taxon>
    </lineage>
</organism>
<protein>
    <submittedName>
        <fullName evidence="2">Uncharacterized protein</fullName>
    </submittedName>
</protein>
<keyword evidence="1" id="KW-1133">Transmembrane helix</keyword>
<feature type="transmembrane region" description="Helical" evidence="1">
    <location>
        <begin position="121"/>
        <end position="142"/>
    </location>
</feature>
<keyword evidence="1" id="KW-0812">Transmembrane</keyword>
<gene>
    <name evidence="2" type="ORF">EV644_11228</name>
</gene>
<dbReference type="Proteomes" id="UP000295818">
    <property type="component" value="Unassembled WGS sequence"/>
</dbReference>
<keyword evidence="3" id="KW-1185">Reference proteome</keyword>
<comment type="caution">
    <text evidence="2">The sequence shown here is derived from an EMBL/GenBank/DDBJ whole genome shotgun (WGS) entry which is preliminary data.</text>
</comment>
<evidence type="ECO:0000313" key="2">
    <source>
        <dbReference type="EMBL" id="TCO18288.1"/>
    </source>
</evidence>
<proteinExistence type="predicted"/>